<evidence type="ECO:0000256" key="2">
    <source>
        <dbReference type="ARBA" id="ARBA00022692"/>
    </source>
</evidence>
<dbReference type="CDD" id="cd17321">
    <property type="entry name" value="MFS_MMR_MDR_like"/>
    <property type="match status" value="1"/>
</dbReference>
<feature type="domain" description="Major facilitator superfamily (MFS) profile" evidence="8">
    <location>
        <begin position="34"/>
        <end position="495"/>
    </location>
</feature>
<evidence type="ECO:0000259" key="8">
    <source>
        <dbReference type="PROSITE" id="PS50850"/>
    </source>
</evidence>
<proteinExistence type="predicted"/>
<feature type="transmembrane region" description="Helical" evidence="7">
    <location>
        <begin position="100"/>
        <end position="123"/>
    </location>
</feature>
<name>A0A385DAW5_9ACTN</name>
<feature type="compositionally biased region" description="Low complexity" evidence="6">
    <location>
        <begin position="14"/>
        <end position="24"/>
    </location>
</feature>
<evidence type="ECO:0000256" key="4">
    <source>
        <dbReference type="ARBA" id="ARBA00023136"/>
    </source>
</evidence>
<feature type="transmembrane region" description="Helical" evidence="7">
    <location>
        <begin position="68"/>
        <end position="88"/>
    </location>
</feature>
<evidence type="ECO:0000256" key="5">
    <source>
        <dbReference type="ARBA" id="ARBA00023251"/>
    </source>
</evidence>
<evidence type="ECO:0000256" key="6">
    <source>
        <dbReference type="SAM" id="MobiDB-lite"/>
    </source>
</evidence>
<feature type="transmembrane region" description="Helical" evidence="7">
    <location>
        <begin position="464"/>
        <end position="491"/>
    </location>
</feature>
<keyword evidence="3 7" id="KW-1133">Transmembrane helix</keyword>
<gene>
    <name evidence="9" type="ORF">D0C37_13590</name>
</gene>
<keyword evidence="4 7" id="KW-0472">Membrane</keyword>
<dbReference type="PANTHER" id="PTHR42718:SF49">
    <property type="entry name" value="EXPORT PROTEIN"/>
    <property type="match status" value="1"/>
</dbReference>
<dbReference type="EMBL" id="CP031742">
    <property type="protein sequence ID" value="AXQ55535.1"/>
    <property type="molecule type" value="Genomic_DNA"/>
</dbReference>
<dbReference type="PANTHER" id="PTHR42718">
    <property type="entry name" value="MAJOR FACILITATOR SUPERFAMILY MULTIDRUG TRANSPORTER MFSC"/>
    <property type="match status" value="1"/>
</dbReference>
<feature type="transmembrane region" description="Helical" evidence="7">
    <location>
        <begin position="220"/>
        <end position="241"/>
    </location>
</feature>
<dbReference type="AlphaFoldDB" id="A0A385DAW5"/>
<evidence type="ECO:0000313" key="9">
    <source>
        <dbReference type="EMBL" id="AXQ55535.1"/>
    </source>
</evidence>
<feature type="transmembrane region" description="Helical" evidence="7">
    <location>
        <begin position="186"/>
        <end position="208"/>
    </location>
</feature>
<dbReference type="Gene3D" id="1.20.1250.20">
    <property type="entry name" value="MFS general substrate transporter like domains"/>
    <property type="match status" value="1"/>
</dbReference>
<dbReference type="RefSeq" id="WP_117349418.1">
    <property type="nucleotide sequence ID" value="NZ_CP031742.1"/>
</dbReference>
<dbReference type="KEGG" id="sky:D0C37_13590"/>
<dbReference type="GeneID" id="300115214"/>
<dbReference type="GO" id="GO:0046677">
    <property type="term" value="P:response to antibiotic"/>
    <property type="evidence" value="ECO:0007669"/>
    <property type="project" value="UniProtKB-KW"/>
</dbReference>
<protein>
    <submittedName>
        <fullName evidence="9">MFS transporter</fullName>
    </submittedName>
</protein>
<dbReference type="Pfam" id="PF07690">
    <property type="entry name" value="MFS_1"/>
    <property type="match status" value="1"/>
</dbReference>
<feature type="transmembrane region" description="Helical" evidence="7">
    <location>
        <begin position="247"/>
        <end position="268"/>
    </location>
</feature>
<evidence type="ECO:0000313" key="10">
    <source>
        <dbReference type="Proteomes" id="UP000259636"/>
    </source>
</evidence>
<organism evidence="9 10">
    <name type="scientific">Streptomyces koyangensis</name>
    <dbReference type="NCBI Taxonomy" id="188770"/>
    <lineage>
        <taxon>Bacteria</taxon>
        <taxon>Bacillati</taxon>
        <taxon>Actinomycetota</taxon>
        <taxon>Actinomycetes</taxon>
        <taxon>Kitasatosporales</taxon>
        <taxon>Streptomycetaceae</taxon>
        <taxon>Streptomyces</taxon>
        <taxon>Streptomyces aurantiacus group</taxon>
    </lineage>
</organism>
<evidence type="ECO:0000256" key="3">
    <source>
        <dbReference type="ARBA" id="ARBA00022989"/>
    </source>
</evidence>
<dbReference type="Gene3D" id="1.20.1720.10">
    <property type="entry name" value="Multidrug resistance protein D"/>
    <property type="match status" value="1"/>
</dbReference>
<keyword evidence="2 7" id="KW-0812">Transmembrane</keyword>
<sequence>MPQPPEQPTGDLNSPTAEPSSRAAESSARAGRAVLALVVAASSLVVIDMTIVAIGLPDIRRDLGGSLADVQWVMVAYLITMGAVTQVMGSLSDAVGRRRVFLLGAALFTAASLACGLAPGVYVLDVARAVQGVGGAILMVNALPLLSHQFEGERRNMAISTWGSAATAVGLLAPLLGGVLVEWLSWRALFLVNLPVGLAILALGLRHLPADTPAPGAVRTVRWPGALLLVGALGLANFALLRGAGQGWTSAATLLQSASALALLALFLRGESRARSPLLDPALFRAPAFTGAALAVFMSRVLTIGGTVYFVQYFHDALHLGPVATGLLLAPVFLAQMAAGMAGGKLLTRFAPGHVIATGYACKAAGAALLGLAFPSAAVEAHPWLLVLPLLVWGTGGGIAGAPVMAVAMNVTGRDRAGMVSGTITSLASIGAGLGTAALGVLYASRLTGAGSATGSGATPSPEAVATAAATVLYASAALATLTLAAVLILISPRHAPAPARKVFPG</sequence>
<feature type="region of interest" description="Disordered" evidence="6">
    <location>
        <begin position="1"/>
        <end position="24"/>
    </location>
</feature>
<dbReference type="InterPro" id="IPR011701">
    <property type="entry name" value="MFS"/>
</dbReference>
<dbReference type="PROSITE" id="PS50850">
    <property type="entry name" value="MFS"/>
    <property type="match status" value="1"/>
</dbReference>
<dbReference type="Proteomes" id="UP000259636">
    <property type="component" value="Chromosome"/>
</dbReference>
<dbReference type="InterPro" id="IPR036259">
    <property type="entry name" value="MFS_trans_sf"/>
</dbReference>
<feature type="transmembrane region" description="Helical" evidence="7">
    <location>
        <begin position="34"/>
        <end position="56"/>
    </location>
</feature>
<feature type="transmembrane region" description="Helical" evidence="7">
    <location>
        <begin position="355"/>
        <end position="378"/>
    </location>
</feature>
<accession>A0A385DAW5</accession>
<keyword evidence="5" id="KW-0046">Antibiotic resistance</keyword>
<dbReference type="GO" id="GO:0022857">
    <property type="term" value="F:transmembrane transporter activity"/>
    <property type="evidence" value="ECO:0007669"/>
    <property type="project" value="InterPro"/>
</dbReference>
<feature type="transmembrane region" description="Helical" evidence="7">
    <location>
        <begin position="323"/>
        <end position="343"/>
    </location>
</feature>
<feature type="transmembrane region" description="Helical" evidence="7">
    <location>
        <begin position="384"/>
        <end position="408"/>
    </location>
</feature>
<comment type="subcellular location">
    <subcellularLocation>
        <location evidence="1">Cell membrane</location>
        <topology evidence="1">Multi-pass membrane protein</topology>
    </subcellularLocation>
</comment>
<feature type="transmembrane region" description="Helical" evidence="7">
    <location>
        <begin position="289"/>
        <end position="311"/>
    </location>
</feature>
<dbReference type="SUPFAM" id="SSF103473">
    <property type="entry name" value="MFS general substrate transporter"/>
    <property type="match status" value="1"/>
</dbReference>
<feature type="transmembrane region" description="Helical" evidence="7">
    <location>
        <begin position="159"/>
        <end position="180"/>
    </location>
</feature>
<dbReference type="GO" id="GO:0005886">
    <property type="term" value="C:plasma membrane"/>
    <property type="evidence" value="ECO:0007669"/>
    <property type="project" value="UniProtKB-SubCell"/>
</dbReference>
<dbReference type="InterPro" id="IPR020846">
    <property type="entry name" value="MFS_dom"/>
</dbReference>
<evidence type="ECO:0000256" key="7">
    <source>
        <dbReference type="SAM" id="Phobius"/>
    </source>
</evidence>
<evidence type="ECO:0000256" key="1">
    <source>
        <dbReference type="ARBA" id="ARBA00004651"/>
    </source>
</evidence>
<reference evidence="9 10" key="1">
    <citation type="submission" date="2018-08" db="EMBL/GenBank/DDBJ databases">
        <authorList>
            <person name="Ferrada E.E."/>
            <person name="Latorre B.A."/>
        </authorList>
    </citation>
    <scope>NUCLEOTIDE SEQUENCE [LARGE SCALE GENOMIC DNA]</scope>
    <source>
        <strain evidence="9 10">VK-A60T</strain>
    </source>
</reference>
<feature type="transmembrane region" description="Helical" evidence="7">
    <location>
        <begin position="420"/>
        <end position="444"/>
    </location>
</feature>